<evidence type="ECO:0000313" key="2">
    <source>
        <dbReference type="Proteomes" id="UP001144471"/>
    </source>
</evidence>
<name>A0A9W6GLJ5_9FUSO</name>
<keyword evidence="2" id="KW-1185">Reference proteome</keyword>
<dbReference type="Proteomes" id="UP001144471">
    <property type="component" value="Unassembled WGS sequence"/>
</dbReference>
<proteinExistence type="predicted"/>
<reference evidence="1" key="1">
    <citation type="submission" date="2022-12" db="EMBL/GenBank/DDBJ databases">
        <title>Reference genome sequencing for broad-spectrum identification of bacterial and archaeal isolates by mass spectrometry.</title>
        <authorList>
            <person name="Sekiguchi Y."/>
            <person name="Tourlousse D.M."/>
        </authorList>
    </citation>
    <scope>NUCLEOTIDE SEQUENCE</scope>
    <source>
        <strain evidence="1">10succ1</strain>
    </source>
</reference>
<dbReference type="EMBL" id="BSDY01000016">
    <property type="protein sequence ID" value="GLI57324.1"/>
    <property type="molecule type" value="Genomic_DNA"/>
</dbReference>
<evidence type="ECO:0000313" key="1">
    <source>
        <dbReference type="EMBL" id="GLI57324.1"/>
    </source>
</evidence>
<dbReference type="AlphaFoldDB" id="A0A9W6GLJ5"/>
<organism evidence="1 2">
    <name type="scientific">Propionigenium maris DSM 9537</name>
    <dbReference type="NCBI Taxonomy" id="1123000"/>
    <lineage>
        <taxon>Bacteria</taxon>
        <taxon>Fusobacteriati</taxon>
        <taxon>Fusobacteriota</taxon>
        <taxon>Fusobacteriia</taxon>
        <taxon>Fusobacteriales</taxon>
        <taxon>Fusobacteriaceae</taxon>
        <taxon>Propionigenium</taxon>
    </lineage>
</organism>
<accession>A0A9W6GLJ5</accession>
<gene>
    <name evidence="1" type="ORF">PM10SUCC1_28380</name>
</gene>
<dbReference type="RefSeq" id="WP_281836879.1">
    <property type="nucleotide sequence ID" value="NZ_BSDY01000016.1"/>
</dbReference>
<comment type="caution">
    <text evidence="1">The sequence shown here is derived from an EMBL/GenBank/DDBJ whole genome shotgun (WGS) entry which is preliminary data.</text>
</comment>
<protein>
    <submittedName>
        <fullName evidence="1">Uncharacterized protein</fullName>
    </submittedName>
</protein>
<sequence>MKQLLKVEDVMEVCQVKVGKAYQIMKEVNRDMENAGYITIRGRVNSKFLCKKLGIDIERKR</sequence>